<dbReference type="EMBL" id="CAKKLH010000298">
    <property type="protein sequence ID" value="CAH0110031.1"/>
    <property type="molecule type" value="Genomic_DNA"/>
</dbReference>
<name>A0A8J2WM96_9CRUS</name>
<organism evidence="1 2">
    <name type="scientific">Daphnia galeata</name>
    <dbReference type="NCBI Taxonomy" id="27404"/>
    <lineage>
        <taxon>Eukaryota</taxon>
        <taxon>Metazoa</taxon>
        <taxon>Ecdysozoa</taxon>
        <taxon>Arthropoda</taxon>
        <taxon>Crustacea</taxon>
        <taxon>Branchiopoda</taxon>
        <taxon>Diplostraca</taxon>
        <taxon>Cladocera</taxon>
        <taxon>Anomopoda</taxon>
        <taxon>Daphniidae</taxon>
        <taxon>Daphnia</taxon>
    </lineage>
</organism>
<dbReference type="AlphaFoldDB" id="A0A8J2WM96"/>
<protein>
    <submittedName>
        <fullName evidence="1">Uncharacterized protein</fullName>
    </submittedName>
</protein>
<evidence type="ECO:0000313" key="2">
    <source>
        <dbReference type="Proteomes" id="UP000789390"/>
    </source>
</evidence>
<proteinExistence type="predicted"/>
<keyword evidence="2" id="KW-1185">Reference proteome</keyword>
<gene>
    <name evidence="1" type="ORF">DGAL_LOCUS13525</name>
</gene>
<reference evidence="1" key="1">
    <citation type="submission" date="2021-11" db="EMBL/GenBank/DDBJ databases">
        <authorList>
            <person name="Schell T."/>
        </authorList>
    </citation>
    <scope>NUCLEOTIDE SEQUENCE</scope>
    <source>
        <strain evidence="1">M5</strain>
    </source>
</reference>
<sequence>MNEALPFARVVSHVYLIEDVVNILFAFLALYELKGNRLLAPSKLPLSIWPRASIKLYRPASRGYDSMDER</sequence>
<dbReference type="Proteomes" id="UP000789390">
    <property type="component" value="Unassembled WGS sequence"/>
</dbReference>
<comment type="caution">
    <text evidence="1">The sequence shown here is derived from an EMBL/GenBank/DDBJ whole genome shotgun (WGS) entry which is preliminary data.</text>
</comment>
<accession>A0A8J2WM96</accession>
<evidence type="ECO:0000313" key="1">
    <source>
        <dbReference type="EMBL" id="CAH0110031.1"/>
    </source>
</evidence>